<evidence type="ECO:0000259" key="3">
    <source>
        <dbReference type="Pfam" id="PF01370"/>
    </source>
</evidence>
<dbReference type="SUPFAM" id="SSF51735">
    <property type="entry name" value="NAD(P)-binding Rossmann-fold domains"/>
    <property type="match status" value="1"/>
</dbReference>
<gene>
    <name evidence="4" type="ORF">DFH07DRAFT_820476</name>
</gene>
<protein>
    <recommendedName>
        <fullName evidence="3">NAD-dependent epimerase/dehydratase domain-containing protein</fullName>
    </recommendedName>
</protein>
<keyword evidence="1" id="KW-0560">Oxidoreductase</keyword>
<sequence>MTESRPNLVVVTGGTGYVGAMVIDQLLKEGYSVRATARSAKVKTLQDTYPDAGAKLEVVEMADLVLDAGKWPEILKGVDAIIHIAGPVYHPGTTSEEIYNAAIGGTQKLFDALEGSSVKRFVLTSSIAAFFKPDFSNIMDTTVYNHNTWSEIDDIDPKEHVPSYTYVACKAISDKLVWKAAEKYPHIDFTTVFPPTLFGWFVENYPVPKNVAELNGNKFVYELIQKGVSFPTWPITTIAHNRDVAKAHVLSLTAPVLPKGEKKRFIISLGTMTWVEAIEFLKEPETVAKFKERGHDIVARLPDVSAAGMQSQYSLDTTLTENVLGLNKADYIPWKEILLEVVPNLMDWEKAHPEAL</sequence>
<keyword evidence="5" id="KW-1185">Reference proteome</keyword>
<dbReference type="InterPro" id="IPR001509">
    <property type="entry name" value="Epimerase_deHydtase"/>
</dbReference>
<dbReference type="AlphaFoldDB" id="A0AAD7NEH5"/>
<organism evidence="4 5">
    <name type="scientific">Mycena maculata</name>
    <dbReference type="NCBI Taxonomy" id="230809"/>
    <lineage>
        <taxon>Eukaryota</taxon>
        <taxon>Fungi</taxon>
        <taxon>Dikarya</taxon>
        <taxon>Basidiomycota</taxon>
        <taxon>Agaricomycotina</taxon>
        <taxon>Agaricomycetes</taxon>
        <taxon>Agaricomycetidae</taxon>
        <taxon>Agaricales</taxon>
        <taxon>Marasmiineae</taxon>
        <taxon>Mycenaceae</taxon>
        <taxon>Mycena</taxon>
    </lineage>
</organism>
<dbReference type="PANTHER" id="PTHR10366">
    <property type="entry name" value="NAD DEPENDENT EPIMERASE/DEHYDRATASE"/>
    <property type="match status" value="1"/>
</dbReference>
<dbReference type="PANTHER" id="PTHR10366:SF564">
    <property type="entry name" value="STEROL-4-ALPHA-CARBOXYLATE 3-DEHYDROGENASE, DECARBOXYLATING"/>
    <property type="match status" value="1"/>
</dbReference>
<comment type="similarity">
    <text evidence="2">Belongs to the NAD(P)-dependent epimerase/dehydratase family. Dihydroflavonol-4-reductase subfamily.</text>
</comment>
<proteinExistence type="inferred from homology"/>
<dbReference type="Pfam" id="PF01370">
    <property type="entry name" value="Epimerase"/>
    <property type="match status" value="1"/>
</dbReference>
<dbReference type="InterPro" id="IPR050425">
    <property type="entry name" value="NAD(P)_dehydrat-like"/>
</dbReference>
<feature type="domain" description="NAD-dependent epimerase/dehydratase" evidence="3">
    <location>
        <begin position="9"/>
        <end position="256"/>
    </location>
</feature>
<dbReference type="Gene3D" id="3.40.50.720">
    <property type="entry name" value="NAD(P)-binding Rossmann-like Domain"/>
    <property type="match status" value="1"/>
</dbReference>
<evidence type="ECO:0000256" key="2">
    <source>
        <dbReference type="ARBA" id="ARBA00023445"/>
    </source>
</evidence>
<evidence type="ECO:0000313" key="5">
    <source>
        <dbReference type="Proteomes" id="UP001215280"/>
    </source>
</evidence>
<comment type="caution">
    <text evidence="4">The sequence shown here is derived from an EMBL/GenBank/DDBJ whole genome shotgun (WGS) entry which is preliminary data.</text>
</comment>
<name>A0AAD7NEH5_9AGAR</name>
<dbReference type="Proteomes" id="UP001215280">
    <property type="component" value="Unassembled WGS sequence"/>
</dbReference>
<dbReference type="GO" id="GO:0016616">
    <property type="term" value="F:oxidoreductase activity, acting on the CH-OH group of donors, NAD or NADP as acceptor"/>
    <property type="evidence" value="ECO:0007669"/>
    <property type="project" value="TreeGrafter"/>
</dbReference>
<dbReference type="EMBL" id="JARJLG010000061">
    <property type="protein sequence ID" value="KAJ7756415.1"/>
    <property type="molecule type" value="Genomic_DNA"/>
</dbReference>
<evidence type="ECO:0000256" key="1">
    <source>
        <dbReference type="ARBA" id="ARBA00023002"/>
    </source>
</evidence>
<evidence type="ECO:0000313" key="4">
    <source>
        <dbReference type="EMBL" id="KAJ7756415.1"/>
    </source>
</evidence>
<accession>A0AAD7NEH5</accession>
<reference evidence="4" key="1">
    <citation type="submission" date="2023-03" db="EMBL/GenBank/DDBJ databases">
        <title>Massive genome expansion in bonnet fungi (Mycena s.s.) driven by repeated elements and novel gene families across ecological guilds.</title>
        <authorList>
            <consortium name="Lawrence Berkeley National Laboratory"/>
            <person name="Harder C.B."/>
            <person name="Miyauchi S."/>
            <person name="Viragh M."/>
            <person name="Kuo A."/>
            <person name="Thoen E."/>
            <person name="Andreopoulos B."/>
            <person name="Lu D."/>
            <person name="Skrede I."/>
            <person name="Drula E."/>
            <person name="Henrissat B."/>
            <person name="Morin E."/>
            <person name="Kohler A."/>
            <person name="Barry K."/>
            <person name="LaButti K."/>
            <person name="Morin E."/>
            <person name="Salamov A."/>
            <person name="Lipzen A."/>
            <person name="Mereny Z."/>
            <person name="Hegedus B."/>
            <person name="Baldrian P."/>
            <person name="Stursova M."/>
            <person name="Weitz H."/>
            <person name="Taylor A."/>
            <person name="Grigoriev I.V."/>
            <person name="Nagy L.G."/>
            <person name="Martin F."/>
            <person name="Kauserud H."/>
        </authorList>
    </citation>
    <scope>NUCLEOTIDE SEQUENCE</scope>
    <source>
        <strain evidence="4">CBHHK188m</strain>
    </source>
</reference>
<dbReference type="InterPro" id="IPR036291">
    <property type="entry name" value="NAD(P)-bd_dom_sf"/>
</dbReference>